<dbReference type="PANTHER" id="PTHR11078">
    <property type="entry name" value="N UTILIZATION SUBSTANCE PROTEIN B-RELATED"/>
    <property type="match status" value="1"/>
</dbReference>
<sequence>MKLTRHKIREVAFQTLFALASEPDADRETIYRSLIELNDGEQVPEYLDFLVNGTVEHQDELDKEISDHLASGWTLQRLAKSDLIILRLALFELQYENELPQAVAIDEALQLAKTFSDDRSRKFINGVLSNFAK</sequence>
<evidence type="ECO:0000256" key="3">
    <source>
        <dbReference type="ARBA" id="ARBA00022884"/>
    </source>
</evidence>
<comment type="caution">
    <text evidence="8">The sequence shown here is derived from an EMBL/GenBank/DDBJ whole genome shotgun (WGS) entry which is preliminary data.</text>
</comment>
<dbReference type="Proteomes" id="UP000886878">
    <property type="component" value="Unassembled WGS sequence"/>
</dbReference>
<feature type="domain" description="NusB/RsmB/TIM44" evidence="7">
    <location>
        <begin position="6"/>
        <end position="133"/>
    </location>
</feature>
<reference evidence="8" key="2">
    <citation type="submission" date="2021-04" db="EMBL/GenBank/DDBJ databases">
        <authorList>
            <person name="Gilroy R."/>
        </authorList>
    </citation>
    <scope>NUCLEOTIDE SEQUENCE</scope>
    <source>
        <strain evidence="8">ChiHejej3B27-2180</strain>
    </source>
</reference>
<dbReference type="GO" id="GO:0031564">
    <property type="term" value="P:transcription antitermination"/>
    <property type="evidence" value="ECO:0007669"/>
    <property type="project" value="UniProtKB-KW"/>
</dbReference>
<dbReference type="InterPro" id="IPR035926">
    <property type="entry name" value="NusB-like_sf"/>
</dbReference>
<evidence type="ECO:0000256" key="4">
    <source>
        <dbReference type="ARBA" id="ARBA00023015"/>
    </source>
</evidence>
<dbReference type="Pfam" id="PF01029">
    <property type="entry name" value="NusB"/>
    <property type="match status" value="1"/>
</dbReference>
<dbReference type="NCBIfam" id="NF001223">
    <property type="entry name" value="PRK00202.1-1"/>
    <property type="match status" value="1"/>
</dbReference>
<keyword evidence="3 6" id="KW-0694">RNA-binding</keyword>
<comment type="function">
    <text evidence="6">Involved in transcription antitermination. Required for transcription of ribosomal RNA (rRNA) genes. Binds specifically to the boxA antiterminator sequence of the ribosomal RNA (rrn) operons.</text>
</comment>
<dbReference type="PANTHER" id="PTHR11078:SF3">
    <property type="entry name" value="ANTITERMINATION NUSB DOMAIN-CONTAINING PROTEIN"/>
    <property type="match status" value="1"/>
</dbReference>
<evidence type="ECO:0000256" key="1">
    <source>
        <dbReference type="ARBA" id="ARBA00005952"/>
    </source>
</evidence>
<organism evidence="8 9">
    <name type="scientific">Candidatus Limosilactobacillus merdipullorum</name>
    <dbReference type="NCBI Taxonomy" id="2838653"/>
    <lineage>
        <taxon>Bacteria</taxon>
        <taxon>Bacillati</taxon>
        <taxon>Bacillota</taxon>
        <taxon>Bacilli</taxon>
        <taxon>Lactobacillales</taxon>
        <taxon>Lactobacillaceae</taxon>
        <taxon>Limosilactobacillus</taxon>
    </lineage>
</organism>
<dbReference type="GO" id="GO:0005829">
    <property type="term" value="C:cytosol"/>
    <property type="evidence" value="ECO:0007669"/>
    <property type="project" value="TreeGrafter"/>
</dbReference>
<dbReference type="InterPro" id="IPR006027">
    <property type="entry name" value="NusB_RsmB_TIM44"/>
</dbReference>
<keyword evidence="4 6" id="KW-0805">Transcription regulation</keyword>
<proteinExistence type="inferred from homology"/>
<keyword evidence="2 6" id="KW-0889">Transcription antitermination</keyword>
<keyword evidence="5 6" id="KW-0804">Transcription</keyword>
<evidence type="ECO:0000256" key="5">
    <source>
        <dbReference type="ARBA" id="ARBA00023163"/>
    </source>
</evidence>
<evidence type="ECO:0000256" key="6">
    <source>
        <dbReference type="HAMAP-Rule" id="MF_00073"/>
    </source>
</evidence>
<evidence type="ECO:0000313" key="9">
    <source>
        <dbReference type="Proteomes" id="UP000886878"/>
    </source>
</evidence>
<reference evidence="8" key="1">
    <citation type="journal article" date="2021" name="PeerJ">
        <title>Extensive microbial diversity within the chicken gut microbiome revealed by metagenomics and culture.</title>
        <authorList>
            <person name="Gilroy R."/>
            <person name="Ravi A."/>
            <person name="Getino M."/>
            <person name="Pursley I."/>
            <person name="Horton D.L."/>
            <person name="Alikhan N.F."/>
            <person name="Baker D."/>
            <person name="Gharbi K."/>
            <person name="Hall N."/>
            <person name="Watson M."/>
            <person name="Adriaenssens E.M."/>
            <person name="Foster-Nyarko E."/>
            <person name="Jarju S."/>
            <person name="Secka A."/>
            <person name="Antonio M."/>
            <person name="Oren A."/>
            <person name="Chaudhuri R.R."/>
            <person name="La Ragione R."/>
            <person name="Hildebrand F."/>
            <person name="Pallen M.J."/>
        </authorList>
    </citation>
    <scope>NUCLEOTIDE SEQUENCE</scope>
    <source>
        <strain evidence="8">ChiHejej3B27-2180</strain>
    </source>
</reference>
<evidence type="ECO:0000313" key="8">
    <source>
        <dbReference type="EMBL" id="HIW70917.1"/>
    </source>
</evidence>
<name>A0A9D1U418_9LACO</name>
<dbReference type="NCBIfam" id="TIGR01951">
    <property type="entry name" value="nusB"/>
    <property type="match status" value="1"/>
</dbReference>
<accession>A0A9D1U418</accession>
<dbReference type="EMBL" id="DXGK01000130">
    <property type="protein sequence ID" value="HIW70917.1"/>
    <property type="molecule type" value="Genomic_DNA"/>
</dbReference>
<gene>
    <name evidence="6 8" type="primary">nusB</name>
    <name evidence="8" type="ORF">H9876_06095</name>
</gene>
<dbReference type="AlphaFoldDB" id="A0A9D1U418"/>
<dbReference type="Gene3D" id="1.10.940.10">
    <property type="entry name" value="NusB-like"/>
    <property type="match status" value="1"/>
</dbReference>
<dbReference type="HAMAP" id="MF_00073">
    <property type="entry name" value="NusB"/>
    <property type="match status" value="1"/>
</dbReference>
<comment type="similarity">
    <text evidence="1 6">Belongs to the NusB family.</text>
</comment>
<dbReference type="SUPFAM" id="SSF48013">
    <property type="entry name" value="NusB-like"/>
    <property type="match status" value="1"/>
</dbReference>
<protein>
    <recommendedName>
        <fullName evidence="6">Transcription antitermination protein NusB</fullName>
    </recommendedName>
    <alternativeName>
        <fullName evidence="6">Antitermination factor NusB</fullName>
    </alternativeName>
</protein>
<dbReference type="GO" id="GO:0006353">
    <property type="term" value="P:DNA-templated transcription termination"/>
    <property type="evidence" value="ECO:0007669"/>
    <property type="project" value="UniProtKB-UniRule"/>
</dbReference>
<dbReference type="GO" id="GO:0003723">
    <property type="term" value="F:RNA binding"/>
    <property type="evidence" value="ECO:0007669"/>
    <property type="project" value="UniProtKB-UniRule"/>
</dbReference>
<evidence type="ECO:0000256" key="2">
    <source>
        <dbReference type="ARBA" id="ARBA00022814"/>
    </source>
</evidence>
<evidence type="ECO:0000259" key="7">
    <source>
        <dbReference type="Pfam" id="PF01029"/>
    </source>
</evidence>
<dbReference type="InterPro" id="IPR011605">
    <property type="entry name" value="NusB_fam"/>
</dbReference>